<evidence type="ECO:0000256" key="1">
    <source>
        <dbReference type="SAM" id="MobiDB-lite"/>
    </source>
</evidence>
<name>A0ABD0NKI3_CIRMR</name>
<accession>A0ABD0NKI3</accession>
<comment type="caution">
    <text evidence="2">The sequence shown here is derived from an EMBL/GenBank/DDBJ whole genome shotgun (WGS) entry which is preliminary data.</text>
</comment>
<gene>
    <name evidence="2" type="ORF">M9458_041895</name>
</gene>
<reference evidence="2 3" key="1">
    <citation type="submission" date="2024-05" db="EMBL/GenBank/DDBJ databases">
        <title>Genome sequencing and assembly of Indian major carp, Cirrhinus mrigala (Hamilton, 1822).</title>
        <authorList>
            <person name="Mohindra V."/>
            <person name="Chowdhury L.M."/>
            <person name="Lal K."/>
            <person name="Jena J.K."/>
        </authorList>
    </citation>
    <scope>NUCLEOTIDE SEQUENCE [LARGE SCALE GENOMIC DNA]</scope>
    <source>
        <strain evidence="2">CM1030</strain>
        <tissue evidence="2">Blood</tissue>
    </source>
</reference>
<dbReference type="Proteomes" id="UP001529510">
    <property type="component" value="Unassembled WGS sequence"/>
</dbReference>
<proteinExistence type="predicted"/>
<dbReference type="AlphaFoldDB" id="A0ABD0NKI3"/>
<dbReference type="EMBL" id="JAMKFB020000021">
    <property type="protein sequence ID" value="KAL0162499.1"/>
    <property type="molecule type" value="Genomic_DNA"/>
</dbReference>
<feature type="non-terminal residue" evidence="2">
    <location>
        <position position="60"/>
    </location>
</feature>
<evidence type="ECO:0000313" key="3">
    <source>
        <dbReference type="Proteomes" id="UP001529510"/>
    </source>
</evidence>
<sequence length="60" mass="6124">VQCCVEDGRGMSRETAALTDARRQDPTGEQGGTELALSHPNGNTMGCGGSGQGERPCLCG</sequence>
<protein>
    <submittedName>
        <fullName evidence="2">Uncharacterized protein</fullName>
    </submittedName>
</protein>
<feature type="region of interest" description="Disordered" evidence="1">
    <location>
        <begin position="1"/>
        <end position="60"/>
    </location>
</feature>
<feature type="compositionally biased region" description="Basic and acidic residues" evidence="1">
    <location>
        <begin position="1"/>
        <end position="12"/>
    </location>
</feature>
<organism evidence="2 3">
    <name type="scientific">Cirrhinus mrigala</name>
    <name type="common">Mrigala</name>
    <dbReference type="NCBI Taxonomy" id="683832"/>
    <lineage>
        <taxon>Eukaryota</taxon>
        <taxon>Metazoa</taxon>
        <taxon>Chordata</taxon>
        <taxon>Craniata</taxon>
        <taxon>Vertebrata</taxon>
        <taxon>Euteleostomi</taxon>
        <taxon>Actinopterygii</taxon>
        <taxon>Neopterygii</taxon>
        <taxon>Teleostei</taxon>
        <taxon>Ostariophysi</taxon>
        <taxon>Cypriniformes</taxon>
        <taxon>Cyprinidae</taxon>
        <taxon>Labeoninae</taxon>
        <taxon>Labeonini</taxon>
        <taxon>Cirrhinus</taxon>
    </lineage>
</organism>
<feature type="non-terminal residue" evidence="2">
    <location>
        <position position="1"/>
    </location>
</feature>
<keyword evidence="3" id="KW-1185">Reference proteome</keyword>
<evidence type="ECO:0000313" key="2">
    <source>
        <dbReference type="EMBL" id="KAL0162499.1"/>
    </source>
</evidence>